<dbReference type="Proteomes" id="UP000190852">
    <property type="component" value="Unassembled WGS sequence"/>
</dbReference>
<accession>A0A1T5DZL9</accession>
<organism evidence="2 3">
    <name type="scientific">Parabacteroides chartae</name>
    <dbReference type="NCBI Taxonomy" id="1037355"/>
    <lineage>
        <taxon>Bacteria</taxon>
        <taxon>Pseudomonadati</taxon>
        <taxon>Bacteroidota</taxon>
        <taxon>Bacteroidia</taxon>
        <taxon>Bacteroidales</taxon>
        <taxon>Tannerellaceae</taxon>
        <taxon>Parabacteroides</taxon>
    </lineage>
</organism>
<reference evidence="3" key="1">
    <citation type="submission" date="2017-02" db="EMBL/GenBank/DDBJ databases">
        <authorList>
            <person name="Varghese N."/>
            <person name="Submissions S."/>
        </authorList>
    </citation>
    <scope>NUCLEOTIDE SEQUENCE [LARGE SCALE GENOMIC DNA]</scope>
    <source>
        <strain evidence="3">DSM 24967</strain>
    </source>
</reference>
<dbReference type="RefSeq" id="WP_079684134.1">
    <property type="nucleotide sequence ID" value="NZ_FUYQ01000022.1"/>
</dbReference>
<name>A0A1T5DZL9_9BACT</name>
<keyword evidence="1" id="KW-1133">Transmembrane helix</keyword>
<dbReference type="EMBL" id="FUYQ01000022">
    <property type="protein sequence ID" value="SKB76960.1"/>
    <property type="molecule type" value="Genomic_DNA"/>
</dbReference>
<evidence type="ECO:0000313" key="2">
    <source>
        <dbReference type="EMBL" id="SKB76960.1"/>
    </source>
</evidence>
<keyword evidence="3" id="KW-1185">Reference proteome</keyword>
<evidence type="ECO:0000313" key="3">
    <source>
        <dbReference type="Proteomes" id="UP000190852"/>
    </source>
</evidence>
<protein>
    <submittedName>
        <fullName evidence="2">Uncharacterized protein</fullName>
    </submittedName>
</protein>
<keyword evidence="1" id="KW-0472">Membrane</keyword>
<evidence type="ECO:0000256" key="1">
    <source>
        <dbReference type="SAM" id="Phobius"/>
    </source>
</evidence>
<gene>
    <name evidence="2" type="ORF">SAMN05660349_02718</name>
</gene>
<proteinExistence type="predicted"/>
<keyword evidence="1" id="KW-0812">Transmembrane</keyword>
<feature type="transmembrane region" description="Helical" evidence="1">
    <location>
        <begin position="6"/>
        <end position="25"/>
    </location>
</feature>
<dbReference type="AlphaFoldDB" id="A0A1T5DZL9"/>
<sequence>MKIQHSLLVSVFVIIAIGTLFMSIVKKETKKGILSEVTMVANNKIVLRFDNDSSLYYVNIYEEQINVSKFNSQYIGKPLEIKYNKPIFFDSNNYPVICVKADSKTLFSID</sequence>